<sequence length="36" mass="4451">METEKKEYIEENDRLNQLSMNIWFMREMLAIAWCSP</sequence>
<dbReference type="Proteomes" id="UP000254879">
    <property type="component" value="Unassembled WGS sequence"/>
</dbReference>
<name>A0A378MHQ9_LISGR</name>
<protein>
    <submittedName>
        <fullName evidence="1">Uncharacterized protein</fullName>
    </submittedName>
</protein>
<accession>A0A378MHQ9</accession>
<dbReference type="EMBL" id="UGPG01000001">
    <property type="protein sequence ID" value="STY45036.1"/>
    <property type="molecule type" value="Genomic_DNA"/>
</dbReference>
<gene>
    <name evidence="1" type="ORF">NCTC10815_02411</name>
</gene>
<evidence type="ECO:0000313" key="1">
    <source>
        <dbReference type="EMBL" id="STY45036.1"/>
    </source>
</evidence>
<organism evidence="1 2">
    <name type="scientific">Listeria grayi</name>
    <name type="common">Listeria murrayi</name>
    <dbReference type="NCBI Taxonomy" id="1641"/>
    <lineage>
        <taxon>Bacteria</taxon>
        <taxon>Bacillati</taxon>
        <taxon>Bacillota</taxon>
        <taxon>Bacilli</taxon>
        <taxon>Bacillales</taxon>
        <taxon>Listeriaceae</taxon>
        <taxon>Listeria</taxon>
    </lineage>
</organism>
<dbReference type="AlphaFoldDB" id="A0A378MHQ9"/>
<proteinExistence type="predicted"/>
<evidence type="ECO:0000313" key="2">
    <source>
        <dbReference type="Proteomes" id="UP000254879"/>
    </source>
</evidence>
<reference evidence="1 2" key="1">
    <citation type="submission" date="2018-06" db="EMBL/GenBank/DDBJ databases">
        <authorList>
            <consortium name="Pathogen Informatics"/>
            <person name="Doyle S."/>
        </authorList>
    </citation>
    <scope>NUCLEOTIDE SEQUENCE [LARGE SCALE GENOMIC DNA]</scope>
    <source>
        <strain evidence="2">NCTC 10815</strain>
    </source>
</reference>